<keyword evidence="1" id="KW-0732">Signal</keyword>
<dbReference type="Gene3D" id="3.90.930.1">
    <property type="match status" value="1"/>
</dbReference>
<dbReference type="SUPFAM" id="SSF82185">
    <property type="entry name" value="Histone H3 K4-specific methyltransferase SET7/9 N-terminal domain"/>
    <property type="match status" value="2"/>
</dbReference>
<organism evidence="2 3">
    <name type="scientific">Acidiluteibacter ferrifornacis</name>
    <dbReference type="NCBI Taxonomy" id="2692424"/>
    <lineage>
        <taxon>Bacteria</taxon>
        <taxon>Pseudomonadati</taxon>
        <taxon>Bacteroidota</taxon>
        <taxon>Flavobacteriia</taxon>
        <taxon>Flavobacteriales</taxon>
        <taxon>Cryomorphaceae</taxon>
        <taxon>Acidiluteibacter</taxon>
    </lineage>
</organism>
<sequence length="287" mass="32624">MKRFFLIIVLSIFGYSANSQSFELLNGDTINKTDVANKRQGYWIVKDKSGKIEEEGKYADGRKVGLWKAYFDNGKLKSEITYVGSRPKGPYKLYYENGVLQEEGTWASTKNTGSFKRYHTNGNIAQDFNFTASGKREGVQKYFHENGQLQIEGTWAAGQESGELKEYYDNGDLKSVKVFAGGLIDRENYAEYAPKKPMTDPLKKQLDAAPNVNVKASKEEQPNQGGFTGNGYYKLYNKDMQIAKDGEFKDYRFINGKMYDYDQNGLLVKIKIFKNGRYIGDGVIEDK</sequence>
<accession>A0A6N9NII7</accession>
<feature type="chain" id="PRO_5026712041" description="Toxin-antitoxin system YwqK family antitoxin" evidence="1">
    <location>
        <begin position="22"/>
        <end position="287"/>
    </location>
</feature>
<dbReference type="Proteomes" id="UP000470771">
    <property type="component" value="Unassembled WGS sequence"/>
</dbReference>
<feature type="signal peptide" evidence="1">
    <location>
        <begin position="1"/>
        <end position="21"/>
    </location>
</feature>
<reference evidence="2 3" key="1">
    <citation type="submission" date="2019-12" db="EMBL/GenBank/DDBJ databases">
        <authorList>
            <person name="Zhao J."/>
        </authorList>
    </citation>
    <scope>NUCLEOTIDE SEQUENCE [LARGE SCALE GENOMIC DNA]</scope>
    <source>
        <strain evidence="2 3">S-15</strain>
    </source>
</reference>
<comment type="caution">
    <text evidence="2">The sequence shown here is derived from an EMBL/GenBank/DDBJ whole genome shotgun (WGS) entry which is preliminary data.</text>
</comment>
<evidence type="ECO:0000313" key="2">
    <source>
        <dbReference type="EMBL" id="NBG64485.1"/>
    </source>
</evidence>
<dbReference type="InterPro" id="IPR011652">
    <property type="entry name" value="MORN_2"/>
</dbReference>
<keyword evidence="3" id="KW-1185">Reference proteome</keyword>
<evidence type="ECO:0008006" key="4">
    <source>
        <dbReference type="Google" id="ProtNLM"/>
    </source>
</evidence>
<dbReference type="Gene3D" id="2.20.110.10">
    <property type="entry name" value="Histone H3 K4-specific methyltransferase SET7/9 N-terminal domain"/>
    <property type="match status" value="1"/>
</dbReference>
<name>A0A6N9NII7_9FLAO</name>
<dbReference type="Pfam" id="PF07661">
    <property type="entry name" value="MORN_2"/>
    <property type="match status" value="5"/>
</dbReference>
<gene>
    <name evidence="2" type="ORF">GQN54_00050</name>
</gene>
<dbReference type="RefSeq" id="WP_160630714.1">
    <property type="nucleotide sequence ID" value="NZ_WWNE01000002.1"/>
</dbReference>
<evidence type="ECO:0000313" key="3">
    <source>
        <dbReference type="Proteomes" id="UP000470771"/>
    </source>
</evidence>
<dbReference type="EMBL" id="WWNE01000002">
    <property type="protein sequence ID" value="NBG64485.1"/>
    <property type="molecule type" value="Genomic_DNA"/>
</dbReference>
<protein>
    <recommendedName>
        <fullName evidence="4">Toxin-antitoxin system YwqK family antitoxin</fullName>
    </recommendedName>
</protein>
<dbReference type="AlphaFoldDB" id="A0A6N9NII7"/>
<evidence type="ECO:0000256" key="1">
    <source>
        <dbReference type="SAM" id="SignalP"/>
    </source>
</evidence>
<proteinExistence type="predicted"/>